<dbReference type="Proteomes" id="UP001443914">
    <property type="component" value="Unassembled WGS sequence"/>
</dbReference>
<gene>
    <name evidence="2" type="ORF">RND81_13G136200</name>
</gene>
<evidence type="ECO:0000313" key="2">
    <source>
        <dbReference type="EMBL" id="KAK9669515.1"/>
    </source>
</evidence>
<organism evidence="2 3">
    <name type="scientific">Saponaria officinalis</name>
    <name type="common">Common soapwort</name>
    <name type="synonym">Lychnis saponaria</name>
    <dbReference type="NCBI Taxonomy" id="3572"/>
    <lineage>
        <taxon>Eukaryota</taxon>
        <taxon>Viridiplantae</taxon>
        <taxon>Streptophyta</taxon>
        <taxon>Embryophyta</taxon>
        <taxon>Tracheophyta</taxon>
        <taxon>Spermatophyta</taxon>
        <taxon>Magnoliopsida</taxon>
        <taxon>eudicotyledons</taxon>
        <taxon>Gunneridae</taxon>
        <taxon>Pentapetalae</taxon>
        <taxon>Caryophyllales</taxon>
        <taxon>Caryophyllaceae</taxon>
        <taxon>Caryophylleae</taxon>
        <taxon>Saponaria</taxon>
    </lineage>
</organism>
<name>A0AAW1H657_SAPOF</name>
<accession>A0AAW1H657</accession>
<dbReference type="EMBL" id="JBDFQZ010000013">
    <property type="protein sequence ID" value="KAK9669515.1"/>
    <property type="molecule type" value="Genomic_DNA"/>
</dbReference>
<keyword evidence="3" id="KW-1185">Reference proteome</keyword>
<evidence type="ECO:0000256" key="1">
    <source>
        <dbReference type="SAM" id="MobiDB-lite"/>
    </source>
</evidence>
<dbReference type="AlphaFoldDB" id="A0AAW1H657"/>
<evidence type="ECO:0000313" key="3">
    <source>
        <dbReference type="Proteomes" id="UP001443914"/>
    </source>
</evidence>
<dbReference type="GO" id="GO:0005680">
    <property type="term" value="C:anaphase-promoting complex"/>
    <property type="evidence" value="ECO:0007669"/>
    <property type="project" value="InterPro"/>
</dbReference>
<dbReference type="PANTHER" id="PTHR37771:SF2">
    <property type="entry name" value="OS02G0593400 PROTEIN"/>
    <property type="match status" value="1"/>
</dbReference>
<dbReference type="InterPro" id="IPR026182">
    <property type="entry name" value="ANAPC15"/>
</dbReference>
<reference evidence="2" key="1">
    <citation type="submission" date="2024-03" db="EMBL/GenBank/DDBJ databases">
        <title>WGS assembly of Saponaria officinalis var. Norfolk2.</title>
        <authorList>
            <person name="Jenkins J."/>
            <person name="Shu S."/>
            <person name="Grimwood J."/>
            <person name="Barry K."/>
            <person name="Goodstein D."/>
            <person name="Schmutz J."/>
            <person name="Leebens-Mack J."/>
            <person name="Osbourn A."/>
        </authorList>
    </citation>
    <scope>NUCLEOTIDE SEQUENCE [LARGE SCALE GENOMIC DNA]</scope>
    <source>
        <strain evidence="2">JIC</strain>
    </source>
</reference>
<feature type="compositionally biased region" description="Acidic residues" evidence="1">
    <location>
        <begin position="70"/>
        <end position="99"/>
    </location>
</feature>
<dbReference type="Pfam" id="PF15243">
    <property type="entry name" value="ANAPC15"/>
    <property type="match status" value="1"/>
</dbReference>
<sequence length="99" mass="11094">MLQFPAFMTQFPASDKTIPATVLLQHHFSNALNDDELLALEEADFLDKCNEIKKMNSNAIVIGKTKVDNDKEDVDNDAEEEDDADNAEESEGEFEQETA</sequence>
<comment type="caution">
    <text evidence="2">The sequence shown here is derived from an EMBL/GenBank/DDBJ whole genome shotgun (WGS) entry which is preliminary data.</text>
</comment>
<dbReference type="GO" id="GO:0090266">
    <property type="term" value="P:regulation of mitotic cell cycle spindle assembly checkpoint"/>
    <property type="evidence" value="ECO:0007669"/>
    <property type="project" value="InterPro"/>
</dbReference>
<proteinExistence type="predicted"/>
<protein>
    <submittedName>
        <fullName evidence="2">Uncharacterized protein</fullName>
    </submittedName>
</protein>
<dbReference type="PANTHER" id="PTHR37771">
    <property type="entry name" value="OS02G0593400 PROTEIN"/>
    <property type="match status" value="1"/>
</dbReference>
<feature type="region of interest" description="Disordered" evidence="1">
    <location>
        <begin position="65"/>
        <end position="99"/>
    </location>
</feature>